<proteinExistence type="predicted"/>
<organism evidence="1 2">
    <name type="scientific">Euhalothece natronophila Z-M001</name>
    <dbReference type="NCBI Taxonomy" id="522448"/>
    <lineage>
        <taxon>Bacteria</taxon>
        <taxon>Bacillati</taxon>
        <taxon>Cyanobacteriota</taxon>
        <taxon>Cyanophyceae</taxon>
        <taxon>Oscillatoriophycideae</taxon>
        <taxon>Chroococcales</taxon>
        <taxon>Halothecacae</taxon>
        <taxon>Halothece cluster</taxon>
        <taxon>Euhalothece</taxon>
    </lineage>
</organism>
<sequence length="436" mass="50357">MTSVLEQRLTCNRIFRHLFFYHSQQFTGKVEISGFQNQKWCFYFMLGSLIWAYGGSHPLRRWRRQFYAATGQLPQMSRINQNGECWDCTELRRLSQNRHLSSEQIQNIIKGVLLEVLFDAVQAFELPIYEHYYFKEQTKVLTITELTGIGDGIQVKCQEDIHPDPYYRLPRSLLPTLKELQETTYQTWKQWVKAGLATCSPNEAPLLVNPQALKPIVSDKVYRNLSKALQGRTTLRDLAFKFKHNGNFLKSGCALAPYVLKGLVQFEKIQDIAVSKISKDSYSTITFLDSVTDSNLLLAIDSNADNHNLLSAIALEQGYEFQVFSDSLKAILELQDNQHFQPKFIFFNPDNSIIKETEFCKILKRLGISDQVPIVIYTNEEIQNKEVKEIFSLGANEVIDSKLFTYYHLSSLLVKYRNSQQEKVLDKQTIVQNTVS</sequence>
<dbReference type="Gene3D" id="3.40.50.2300">
    <property type="match status" value="1"/>
</dbReference>
<dbReference type="EMBL" id="CP042326">
    <property type="protein sequence ID" value="QDZ38900.1"/>
    <property type="molecule type" value="Genomic_DNA"/>
</dbReference>
<dbReference type="Proteomes" id="UP000318453">
    <property type="component" value="Chromosome"/>
</dbReference>
<accession>A0A5B8NKU1</accession>
<evidence type="ECO:0000313" key="1">
    <source>
        <dbReference type="EMBL" id="QDZ38900.1"/>
    </source>
</evidence>
<gene>
    <name evidence="1" type="ORF">FRE64_02455</name>
</gene>
<evidence type="ECO:0000313" key="2">
    <source>
        <dbReference type="Proteomes" id="UP000318453"/>
    </source>
</evidence>
<dbReference type="KEGG" id="enn:FRE64_02455"/>
<name>A0A5B8NKU1_9CHRO</name>
<dbReference type="InterPro" id="IPR011006">
    <property type="entry name" value="CheY-like_superfamily"/>
</dbReference>
<dbReference type="SUPFAM" id="SSF52172">
    <property type="entry name" value="CheY-like"/>
    <property type="match status" value="1"/>
</dbReference>
<reference evidence="1" key="1">
    <citation type="submission" date="2019-08" db="EMBL/GenBank/DDBJ databases">
        <title>Carotenoids and Carotenoid Binding Proteins in the Halophilic Cyanobacterium Euhalothece sp. ZM00.</title>
        <authorList>
            <person name="Cho S.M."/>
            <person name="Song J.Y."/>
            <person name="Park Y.-I."/>
        </authorList>
    </citation>
    <scope>NUCLEOTIDE SEQUENCE [LARGE SCALE GENOMIC DNA]</scope>
    <source>
        <strain evidence="1">Z-M001</strain>
    </source>
</reference>
<dbReference type="RefSeq" id="WP_146294511.1">
    <property type="nucleotide sequence ID" value="NZ_CP042326.1"/>
</dbReference>
<keyword evidence="2" id="KW-1185">Reference proteome</keyword>
<dbReference type="AlphaFoldDB" id="A0A5B8NKU1"/>
<protein>
    <submittedName>
        <fullName evidence="1">Response regulator</fullName>
    </submittedName>
</protein>
<dbReference type="OrthoDB" id="417415at2"/>